<reference evidence="5" key="2">
    <citation type="submission" date="2021-09" db="EMBL/GenBank/DDBJ databases">
        <authorList>
            <person name="Jia N."/>
            <person name="Wang J."/>
            <person name="Shi W."/>
            <person name="Du L."/>
            <person name="Sun Y."/>
            <person name="Zhan W."/>
            <person name="Jiang J."/>
            <person name="Wang Q."/>
            <person name="Zhang B."/>
            <person name="Ji P."/>
            <person name="Sakyi L.B."/>
            <person name="Cui X."/>
            <person name="Yuan T."/>
            <person name="Jiang B."/>
            <person name="Yang W."/>
            <person name="Lam T.T.-Y."/>
            <person name="Chang Q."/>
            <person name="Ding S."/>
            <person name="Wang X."/>
            <person name="Zhu J."/>
            <person name="Ruan X."/>
            <person name="Zhao L."/>
            <person name="Wei J."/>
            <person name="Que T."/>
            <person name="Du C."/>
            <person name="Cheng J."/>
            <person name="Dai P."/>
            <person name="Han X."/>
            <person name="Huang E."/>
            <person name="Gao Y."/>
            <person name="Liu J."/>
            <person name="Shao H."/>
            <person name="Ye R."/>
            <person name="Li L."/>
            <person name="Wei W."/>
            <person name="Wang X."/>
            <person name="Wang C."/>
            <person name="Huo Q."/>
            <person name="Li W."/>
            <person name="Guo W."/>
            <person name="Chen H."/>
            <person name="Chen S."/>
            <person name="Zhou L."/>
            <person name="Zhou L."/>
            <person name="Ni X."/>
            <person name="Tian J."/>
            <person name="Zhou Y."/>
            <person name="Sheng Y."/>
            <person name="Liu T."/>
            <person name="Pan Y."/>
            <person name="Xia L."/>
            <person name="Li J."/>
            <person name="Zhao F."/>
            <person name="Cao W."/>
        </authorList>
    </citation>
    <scope>NUCLEOTIDE SEQUENCE</scope>
    <source>
        <strain evidence="5">Rmic-2018</strain>
        <tissue evidence="5">Larvae</tissue>
    </source>
</reference>
<dbReference type="PANTHER" id="PTHR10751">
    <property type="entry name" value="GUANYLATE BINDING PROTEIN"/>
    <property type="match status" value="1"/>
</dbReference>
<dbReference type="GO" id="GO:0003924">
    <property type="term" value="F:GTPase activity"/>
    <property type="evidence" value="ECO:0007669"/>
    <property type="project" value="InterPro"/>
</dbReference>
<evidence type="ECO:0000259" key="4">
    <source>
        <dbReference type="PROSITE" id="PS51715"/>
    </source>
</evidence>
<evidence type="ECO:0000313" key="5">
    <source>
        <dbReference type="EMBL" id="KAH8030255.1"/>
    </source>
</evidence>
<sequence>MESWASHGVGSGHELQIVRISEECIELDEGALRRLLLNERVRDKPVAVVSVAGAFRTGKSFLLGFFLRYLQHSDRSSWLEDRDAPLRGFDWRAGCERHTTGILVWNEVFLVRSAQRCLQPSEARKNPVRSMSSLTKYFSSSENFRRPDPRCRGRLA</sequence>
<accession>A0A9J6E722</accession>
<dbReference type="Pfam" id="PF02263">
    <property type="entry name" value="GBP"/>
    <property type="match status" value="1"/>
</dbReference>
<evidence type="ECO:0000313" key="6">
    <source>
        <dbReference type="Proteomes" id="UP000821866"/>
    </source>
</evidence>
<proteinExistence type="inferred from homology"/>
<dbReference type="InterPro" id="IPR015894">
    <property type="entry name" value="Guanylate-bd_N"/>
</dbReference>
<dbReference type="PROSITE" id="PS51715">
    <property type="entry name" value="G_GB1_RHD3"/>
    <property type="match status" value="1"/>
</dbReference>
<evidence type="ECO:0000256" key="2">
    <source>
        <dbReference type="ARBA" id="ARBA00023134"/>
    </source>
</evidence>
<evidence type="ECO:0000256" key="1">
    <source>
        <dbReference type="ARBA" id="ARBA00022741"/>
    </source>
</evidence>
<dbReference type="VEuPathDB" id="VectorBase:LOC119164026"/>
<keyword evidence="6" id="KW-1185">Reference proteome</keyword>
<organism evidence="5 6">
    <name type="scientific">Rhipicephalus microplus</name>
    <name type="common">Cattle tick</name>
    <name type="synonym">Boophilus microplus</name>
    <dbReference type="NCBI Taxonomy" id="6941"/>
    <lineage>
        <taxon>Eukaryota</taxon>
        <taxon>Metazoa</taxon>
        <taxon>Ecdysozoa</taxon>
        <taxon>Arthropoda</taxon>
        <taxon>Chelicerata</taxon>
        <taxon>Arachnida</taxon>
        <taxon>Acari</taxon>
        <taxon>Parasitiformes</taxon>
        <taxon>Ixodida</taxon>
        <taxon>Ixodoidea</taxon>
        <taxon>Ixodidae</taxon>
        <taxon>Rhipicephalinae</taxon>
        <taxon>Rhipicephalus</taxon>
        <taxon>Boophilus</taxon>
    </lineage>
</organism>
<comment type="caution">
    <text evidence="5">The sequence shown here is derived from an EMBL/GenBank/DDBJ whole genome shotgun (WGS) entry which is preliminary data.</text>
</comment>
<feature type="domain" description="GB1/RHD3-type G" evidence="4">
    <location>
        <begin position="43"/>
        <end position="156"/>
    </location>
</feature>
<dbReference type="GO" id="GO:0005525">
    <property type="term" value="F:GTP binding"/>
    <property type="evidence" value="ECO:0007669"/>
    <property type="project" value="UniProtKB-KW"/>
</dbReference>
<comment type="similarity">
    <text evidence="3">Belongs to the TRAFAC class dynamin-like GTPase superfamily. GB1/RHD3 GTPase family.</text>
</comment>
<evidence type="ECO:0000256" key="3">
    <source>
        <dbReference type="PROSITE-ProRule" id="PRU01052"/>
    </source>
</evidence>
<dbReference type="SUPFAM" id="SSF52540">
    <property type="entry name" value="P-loop containing nucleoside triphosphate hydrolases"/>
    <property type="match status" value="1"/>
</dbReference>
<dbReference type="Gene3D" id="3.40.50.300">
    <property type="entry name" value="P-loop containing nucleotide triphosphate hydrolases"/>
    <property type="match status" value="1"/>
</dbReference>
<keyword evidence="1" id="KW-0547">Nucleotide-binding</keyword>
<dbReference type="InterPro" id="IPR027417">
    <property type="entry name" value="P-loop_NTPase"/>
</dbReference>
<keyword evidence="2" id="KW-0342">GTP-binding</keyword>
<gene>
    <name evidence="5" type="ORF">HPB51_006687</name>
</gene>
<dbReference type="InterPro" id="IPR030386">
    <property type="entry name" value="G_GB1_RHD3_dom"/>
</dbReference>
<reference evidence="5" key="1">
    <citation type="journal article" date="2020" name="Cell">
        <title>Large-Scale Comparative Analyses of Tick Genomes Elucidate Their Genetic Diversity and Vector Capacities.</title>
        <authorList>
            <consortium name="Tick Genome and Microbiome Consortium (TIGMIC)"/>
            <person name="Jia N."/>
            <person name="Wang J."/>
            <person name="Shi W."/>
            <person name="Du L."/>
            <person name="Sun Y."/>
            <person name="Zhan W."/>
            <person name="Jiang J.F."/>
            <person name="Wang Q."/>
            <person name="Zhang B."/>
            <person name="Ji P."/>
            <person name="Bell-Sakyi L."/>
            <person name="Cui X.M."/>
            <person name="Yuan T.T."/>
            <person name="Jiang B.G."/>
            <person name="Yang W.F."/>
            <person name="Lam T.T."/>
            <person name="Chang Q.C."/>
            <person name="Ding S.J."/>
            <person name="Wang X.J."/>
            <person name="Zhu J.G."/>
            <person name="Ruan X.D."/>
            <person name="Zhao L."/>
            <person name="Wei J.T."/>
            <person name="Ye R.Z."/>
            <person name="Que T.C."/>
            <person name="Du C.H."/>
            <person name="Zhou Y.H."/>
            <person name="Cheng J.X."/>
            <person name="Dai P.F."/>
            <person name="Guo W.B."/>
            <person name="Han X.H."/>
            <person name="Huang E.J."/>
            <person name="Li L.F."/>
            <person name="Wei W."/>
            <person name="Gao Y.C."/>
            <person name="Liu J.Z."/>
            <person name="Shao H.Z."/>
            <person name="Wang X."/>
            <person name="Wang C.C."/>
            <person name="Yang T.C."/>
            <person name="Huo Q.B."/>
            <person name="Li W."/>
            <person name="Chen H.Y."/>
            <person name="Chen S.E."/>
            <person name="Zhou L.G."/>
            <person name="Ni X.B."/>
            <person name="Tian J.H."/>
            <person name="Sheng Y."/>
            <person name="Liu T."/>
            <person name="Pan Y.S."/>
            <person name="Xia L.Y."/>
            <person name="Li J."/>
            <person name="Zhao F."/>
            <person name="Cao W.C."/>
        </authorList>
    </citation>
    <scope>NUCLEOTIDE SEQUENCE</scope>
    <source>
        <strain evidence="5">Rmic-2018</strain>
    </source>
</reference>
<name>A0A9J6E722_RHIMP</name>
<dbReference type="AlphaFoldDB" id="A0A9J6E722"/>
<protein>
    <recommendedName>
        <fullName evidence="4">GB1/RHD3-type G domain-containing protein</fullName>
    </recommendedName>
</protein>
<dbReference type="EMBL" id="JABSTU010000005">
    <property type="protein sequence ID" value="KAH8030255.1"/>
    <property type="molecule type" value="Genomic_DNA"/>
</dbReference>
<dbReference type="Proteomes" id="UP000821866">
    <property type="component" value="Chromosome 3"/>
</dbReference>